<reference evidence="2 3" key="1">
    <citation type="submission" date="2023-04" db="EMBL/GenBank/DDBJ databases">
        <title>Forest soil microbial communities from Buena Vista Peninsula, Colon Province, Panama.</title>
        <authorList>
            <person name="Bouskill N."/>
        </authorList>
    </citation>
    <scope>NUCLEOTIDE SEQUENCE [LARGE SCALE GENOMIC DNA]</scope>
    <source>
        <strain evidence="2 3">CFH S0262</strain>
    </source>
</reference>
<proteinExistence type="predicted"/>
<gene>
    <name evidence="2" type="ORF">M2280_006319</name>
</gene>
<comment type="caution">
    <text evidence="2">The sequence shown here is derived from an EMBL/GenBank/DDBJ whole genome shotgun (WGS) entry which is preliminary data.</text>
</comment>
<keyword evidence="3" id="KW-1185">Reference proteome</keyword>
<name>A0ABT6MLD5_9NOCA</name>
<dbReference type="EMBL" id="JARXVC010000036">
    <property type="protein sequence ID" value="MDH6285055.1"/>
    <property type="molecule type" value="Genomic_DNA"/>
</dbReference>
<dbReference type="Proteomes" id="UP001160334">
    <property type="component" value="Unassembled WGS sequence"/>
</dbReference>
<evidence type="ECO:0000259" key="1">
    <source>
        <dbReference type="Pfam" id="PF13701"/>
    </source>
</evidence>
<evidence type="ECO:0000313" key="2">
    <source>
        <dbReference type="EMBL" id="MDH6285055.1"/>
    </source>
</evidence>
<sequence>MQRVIGRGVHTDRDLPVTVLAQRARVLPGHARGGTAVLAEPVVAQALAQLPAAPGYRTGKKVLTRTDGAGGTHDLLDHPTKRRLAYSIGFGLTDTMTAAAELIPADVWTPICDADGKVRDGAWDAELTGLVDLSGWPDGMRIIVRKEWPHPARNCGSPTQMACG</sequence>
<feature type="domain" description="Transposase DDE" evidence="1">
    <location>
        <begin position="32"/>
        <end position="151"/>
    </location>
</feature>
<accession>A0ABT6MLD5</accession>
<dbReference type="InterPro" id="IPR025668">
    <property type="entry name" value="Tnp_DDE_dom"/>
</dbReference>
<evidence type="ECO:0000313" key="3">
    <source>
        <dbReference type="Proteomes" id="UP001160334"/>
    </source>
</evidence>
<protein>
    <recommendedName>
        <fullName evidence="1">Transposase DDE domain-containing protein</fullName>
    </recommendedName>
</protein>
<dbReference type="Pfam" id="PF13701">
    <property type="entry name" value="DDE_Tnp_1_4"/>
    <property type="match status" value="1"/>
</dbReference>
<organism evidence="2 3">
    <name type="scientific">Prescottella agglutinans</name>
    <dbReference type="NCBI Taxonomy" id="1644129"/>
    <lineage>
        <taxon>Bacteria</taxon>
        <taxon>Bacillati</taxon>
        <taxon>Actinomycetota</taxon>
        <taxon>Actinomycetes</taxon>
        <taxon>Mycobacteriales</taxon>
        <taxon>Nocardiaceae</taxon>
        <taxon>Prescottella</taxon>
    </lineage>
</organism>